<dbReference type="PANTHER" id="PTHR34612:SF2">
    <property type="entry name" value="GLYCOSIDE HYDROLASE 131 CATALYTIC N-TERMINAL DOMAIN-CONTAINING PROTEIN"/>
    <property type="match status" value="1"/>
</dbReference>
<keyword evidence="1" id="KW-0472">Membrane</keyword>
<evidence type="ECO:0000259" key="2">
    <source>
        <dbReference type="Pfam" id="PF18271"/>
    </source>
</evidence>
<feature type="domain" description="Glycoside hydrolase 131 catalytic N-terminal" evidence="2">
    <location>
        <begin position="101"/>
        <end position="359"/>
    </location>
</feature>
<evidence type="ECO:0000256" key="1">
    <source>
        <dbReference type="SAM" id="Phobius"/>
    </source>
</evidence>
<dbReference type="Proteomes" id="UP000830671">
    <property type="component" value="Chromosome 9"/>
</dbReference>
<dbReference type="KEGG" id="clup:CLUP02_16828"/>
<protein>
    <recommendedName>
        <fullName evidence="2">Glycoside hydrolase 131 catalytic N-terminal domain-containing protein</fullName>
    </recommendedName>
</protein>
<accession>A0A9Q8T8P7</accession>
<dbReference type="Pfam" id="PF18271">
    <property type="entry name" value="GH131_N"/>
    <property type="match status" value="1"/>
</dbReference>
<dbReference type="EMBL" id="CP019481">
    <property type="protein sequence ID" value="UQC91294.1"/>
    <property type="molecule type" value="Genomic_DNA"/>
</dbReference>
<dbReference type="GeneID" id="73350756"/>
<feature type="transmembrane region" description="Helical" evidence="1">
    <location>
        <begin position="54"/>
        <end position="78"/>
    </location>
</feature>
<proteinExistence type="predicted"/>
<name>A0A9Q8T8P7_9PEZI</name>
<keyword evidence="1" id="KW-0812">Transmembrane</keyword>
<dbReference type="InterPro" id="IPR041524">
    <property type="entry name" value="GH131_N"/>
</dbReference>
<dbReference type="AlphaFoldDB" id="A0A9Q8T8P7"/>
<dbReference type="Gene3D" id="2.60.120.1160">
    <property type="match status" value="1"/>
</dbReference>
<gene>
    <name evidence="3" type="ORF">CLUP02_16828</name>
</gene>
<evidence type="ECO:0000313" key="3">
    <source>
        <dbReference type="EMBL" id="UQC91294.1"/>
    </source>
</evidence>
<keyword evidence="4" id="KW-1185">Reference proteome</keyword>
<evidence type="ECO:0000313" key="4">
    <source>
        <dbReference type="Proteomes" id="UP000830671"/>
    </source>
</evidence>
<feature type="transmembrane region" description="Helical" evidence="1">
    <location>
        <begin position="23"/>
        <end position="42"/>
    </location>
</feature>
<reference evidence="3" key="1">
    <citation type="journal article" date="2021" name="Mol. Plant Microbe Interact.">
        <title>Complete Genome Sequence of the Plant-Pathogenic Fungus Colletotrichum lupini.</title>
        <authorList>
            <person name="Baroncelli R."/>
            <person name="Pensec F."/>
            <person name="Da Lio D."/>
            <person name="Boufleur T."/>
            <person name="Vicente I."/>
            <person name="Sarrocco S."/>
            <person name="Picot A."/>
            <person name="Baraldi E."/>
            <person name="Sukno S."/>
            <person name="Thon M."/>
            <person name="Le Floch G."/>
        </authorList>
    </citation>
    <scope>NUCLEOTIDE SEQUENCE</scope>
    <source>
        <strain evidence="3">IMI 504893</strain>
    </source>
</reference>
<organism evidence="3 4">
    <name type="scientific">Colletotrichum lupini</name>
    <dbReference type="NCBI Taxonomy" id="145971"/>
    <lineage>
        <taxon>Eukaryota</taxon>
        <taxon>Fungi</taxon>
        <taxon>Dikarya</taxon>
        <taxon>Ascomycota</taxon>
        <taxon>Pezizomycotina</taxon>
        <taxon>Sordariomycetes</taxon>
        <taxon>Hypocreomycetidae</taxon>
        <taxon>Glomerellales</taxon>
        <taxon>Glomerellaceae</taxon>
        <taxon>Colletotrichum</taxon>
        <taxon>Colletotrichum acutatum species complex</taxon>
    </lineage>
</organism>
<dbReference type="PANTHER" id="PTHR34612">
    <property type="entry name" value="GH131_N DOMAIN-CONTAINING PROTEIN"/>
    <property type="match status" value="1"/>
</dbReference>
<keyword evidence="1" id="KW-1133">Transmembrane helix</keyword>
<sequence length="365" mass="39317">MVNCSHRLELCSFLLGLLNFCRSSFHVLFTFFSVRLIWTLYFQITTLFFTNIHPLVAGLGTMFASTIFLSLVAAAAAACDGTTPKNNTGAVSPGAKAQCALQFDGRIPKTFKAADFDSTSSPFNTANVFGKGLKFSEIVQLPGGNSLFDVNSTQPFEVTINDKSIFAPSETNVQVGFRRAEMLPLSNDGKDASTQGIKTLHFSLQKDAQRPLNLSHEYQLVFLESADFSTNQVVLKTGTILGQNTADPDTLQLFGNVNSSPVPELFKTKFTAGVFHNFAIKLDFTKNTTEVFYSQGNSALKSTGAAVTNNIAGQGQYHFGMLKKPVNGGSDITKSGDQPTGINEGIIYGGIFQEDSSAGCISLSP</sequence>
<dbReference type="RefSeq" id="XP_049152893.1">
    <property type="nucleotide sequence ID" value="XM_049295746.1"/>
</dbReference>